<protein>
    <submittedName>
        <fullName evidence="1">Uncharacterized protein</fullName>
    </submittedName>
</protein>
<organism evidence="1 2">
    <name type="scientific">Peronospora matthiolae</name>
    <dbReference type="NCBI Taxonomy" id="2874970"/>
    <lineage>
        <taxon>Eukaryota</taxon>
        <taxon>Sar</taxon>
        <taxon>Stramenopiles</taxon>
        <taxon>Oomycota</taxon>
        <taxon>Peronosporomycetes</taxon>
        <taxon>Peronosporales</taxon>
        <taxon>Peronosporaceae</taxon>
        <taxon>Peronospora</taxon>
    </lineage>
</organism>
<dbReference type="AlphaFoldDB" id="A0AAV1TMK2"/>
<dbReference type="Proteomes" id="UP001162060">
    <property type="component" value="Unassembled WGS sequence"/>
</dbReference>
<sequence>MEHCNNAMDHATLIRNSCKAMAISCLAMDVSSLPLAQSASGTYDARSRLIGLFEKKILANKLFLRRRFFTTMMDECYDVMEHINKTKTLVEQLDAVGAPVSKEDLRIMLLCGLSESY</sequence>
<gene>
    <name evidence="1" type="ORF">PM001_LOCUS7364</name>
</gene>
<reference evidence="1" key="1">
    <citation type="submission" date="2024-01" db="EMBL/GenBank/DDBJ databases">
        <authorList>
            <person name="Webb A."/>
        </authorList>
    </citation>
    <scope>NUCLEOTIDE SEQUENCE</scope>
    <source>
        <strain evidence="1">Pm1</strain>
    </source>
</reference>
<proteinExistence type="predicted"/>
<accession>A0AAV1TMK2</accession>
<evidence type="ECO:0000313" key="1">
    <source>
        <dbReference type="EMBL" id="CAK7921882.1"/>
    </source>
</evidence>
<comment type="caution">
    <text evidence="1">The sequence shown here is derived from an EMBL/GenBank/DDBJ whole genome shotgun (WGS) entry which is preliminary data.</text>
</comment>
<name>A0AAV1TMK2_9STRA</name>
<dbReference type="Pfam" id="PF14223">
    <property type="entry name" value="Retrotran_gag_2"/>
    <property type="match status" value="1"/>
</dbReference>
<evidence type="ECO:0000313" key="2">
    <source>
        <dbReference type="Proteomes" id="UP001162060"/>
    </source>
</evidence>
<dbReference type="EMBL" id="CAKLBY020000058">
    <property type="protein sequence ID" value="CAK7921882.1"/>
    <property type="molecule type" value="Genomic_DNA"/>
</dbReference>